<dbReference type="Proteomes" id="UP001208570">
    <property type="component" value="Unassembled WGS sequence"/>
</dbReference>
<dbReference type="SUPFAM" id="SSF52540">
    <property type="entry name" value="P-loop containing nucleoside triphosphate hydrolases"/>
    <property type="match status" value="1"/>
</dbReference>
<keyword evidence="1" id="KW-1133">Transmembrane helix</keyword>
<evidence type="ECO:0000313" key="4">
    <source>
        <dbReference type="Proteomes" id="UP001208570"/>
    </source>
</evidence>
<accession>A0AAD9J4M9</accession>
<evidence type="ECO:0000313" key="3">
    <source>
        <dbReference type="EMBL" id="KAK2146313.1"/>
    </source>
</evidence>
<dbReference type="PANTHER" id="PTHR10704:SF44">
    <property type="entry name" value="LD35051P-RELATED"/>
    <property type="match status" value="1"/>
</dbReference>
<dbReference type="GO" id="GO:0001517">
    <property type="term" value="F:N-acetylglucosamine 6-O-sulfotransferase activity"/>
    <property type="evidence" value="ECO:0007669"/>
    <property type="project" value="TreeGrafter"/>
</dbReference>
<feature type="transmembrane region" description="Helical" evidence="1">
    <location>
        <begin position="6"/>
        <end position="29"/>
    </location>
</feature>
<keyword evidence="1" id="KW-0472">Membrane</keyword>
<comment type="caution">
    <text evidence="3">The sequence shown here is derived from an EMBL/GenBank/DDBJ whole genome shotgun (WGS) entry which is preliminary data.</text>
</comment>
<organism evidence="3 4">
    <name type="scientific">Paralvinella palmiformis</name>
    <dbReference type="NCBI Taxonomy" id="53620"/>
    <lineage>
        <taxon>Eukaryota</taxon>
        <taxon>Metazoa</taxon>
        <taxon>Spiralia</taxon>
        <taxon>Lophotrochozoa</taxon>
        <taxon>Annelida</taxon>
        <taxon>Polychaeta</taxon>
        <taxon>Sedentaria</taxon>
        <taxon>Canalipalpata</taxon>
        <taxon>Terebellida</taxon>
        <taxon>Terebelliformia</taxon>
        <taxon>Alvinellidae</taxon>
        <taxon>Paralvinella</taxon>
    </lineage>
</organism>
<name>A0AAD9J4M9_9ANNE</name>
<dbReference type="Gene3D" id="3.40.50.300">
    <property type="entry name" value="P-loop containing nucleotide triphosphate hydrolases"/>
    <property type="match status" value="1"/>
</dbReference>
<proteinExistence type="predicted"/>
<dbReference type="GO" id="GO:0006790">
    <property type="term" value="P:sulfur compound metabolic process"/>
    <property type="evidence" value="ECO:0007669"/>
    <property type="project" value="TreeGrafter"/>
</dbReference>
<protein>
    <recommendedName>
        <fullName evidence="2">Sulfotransferase domain-containing protein</fullName>
    </recommendedName>
</protein>
<feature type="domain" description="Sulfotransferase" evidence="2">
    <location>
        <begin position="79"/>
        <end position="368"/>
    </location>
</feature>
<keyword evidence="1" id="KW-0812">Transmembrane</keyword>
<dbReference type="EMBL" id="JAODUP010000616">
    <property type="protein sequence ID" value="KAK2146313.1"/>
    <property type="molecule type" value="Genomic_DNA"/>
</dbReference>
<dbReference type="GO" id="GO:0006044">
    <property type="term" value="P:N-acetylglucosamine metabolic process"/>
    <property type="evidence" value="ECO:0007669"/>
    <property type="project" value="TreeGrafter"/>
</dbReference>
<evidence type="ECO:0000256" key="1">
    <source>
        <dbReference type="SAM" id="Phobius"/>
    </source>
</evidence>
<sequence>MGNNTYQIRLIAVACSLSVLCLSGMYFAARFNSMQIGNIHRVLLNGKATTTKSLKTVHQSSQYFEINGTSKSNEKTAMTKILLLTYYRGGSSFLGQIFAQNIEAFYWFEPLDSVDLTMSNDFIRKKDGLYLVDTDYKLLKNNSLGELPEKVIDPRTQTLIKTLTCKATALSQSTLSGKFFRAGQGMPRFRPYMQCLDKTRQHKYKLCAQILEKVCLNSSIVAVKVIRYPMYDVHHLVEIIPDLKVIHYVRDPRGIIMSRSLIHGWSGDNLAKNARYLCLKMAKNMKAFKILQDQNRNNYLLLKYEELAMKTEETIRKIYQFIGHKMPTNLLKWIEQNTKAKTMDWTYGTRRNSKETVFKWRKRIKKIDMKTVTDQCISILKTFDYQI</sequence>
<gene>
    <name evidence="3" type="ORF">LSH36_616g02046</name>
</gene>
<keyword evidence="4" id="KW-1185">Reference proteome</keyword>
<evidence type="ECO:0000259" key="2">
    <source>
        <dbReference type="Pfam" id="PF00685"/>
    </source>
</evidence>
<dbReference type="InterPro" id="IPR027417">
    <property type="entry name" value="P-loop_NTPase"/>
</dbReference>
<reference evidence="3" key="1">
    <citation type="journal article" date="2023" name="Mol. Biol. Evol.">
        <title>Third-Generation Sequencing Reveals the Adaptive Role of the Epigenome in Three Deep-Sea Polychaetes.</title>
        <authorList>
            <person name="Perez M."/>
            <person name="Aroh O."/>
            <person name="Sun Y."/>
            <person name="Lan Y."/>
            <person name="Juniper S.K."/>
            <person name="Young C.R."/>
            <person name="Angers B."/>
            <person name="Qian P.Y."/>
        </authorList>
    </citation>
    <scope>NUCLEOTIDE SEQUENCE</scope>
    <source>
        <strain evidence="3">P08H-3</strain>
    </source>
</reference>
<dbReference type="Pfam" id="PF00685">
    <property type="entry name" value="Sulfotransfer_1"/>
    <property type="match status" value="1"/>
</dbReference>
<dbReference type="InterPro" id="IPR051135">
    <property type="entry name" value="Gal/GlcNAc/GalNAc_ST"/>
</dbReference>
<dbReference type="PANTHER" id="PTHR10704">
    <property type="entry name" value="CARBOHYDRATE SULFOTRANSFERASE"/>
    <property type="match status" value="1"/>
</dbReference>
<dbReference type="AlphaFoldDB" id="A0AAD9J4M9"/>
<dbReference type="InterPro" id="IPR000863">
    <property type="entry name" value="Sulfotransferase_dom"/>
</dbReference>